<keyword evidence="2" id="KW-1185">Reference proteome</keyword>
<accession>A0A171KPS0</accession>
<proteinExistence type="predicted"/>
<sequence length="61" mass="6246">MAGAVAARASCPAGWPQQAGCAAPEGGRHGFGAVLSKRLIIVEETSLSQRGIDVLTIQLID</sequence>
<comment type="caution">
    <text evidence="1">The sequence shown here is derived from an EMBL/GenBank/DDBJ whole genome shotgun (WGS) entry which is preliminary data.</text>
</comment>
<evidence type="ECO:0000313" key="2">
    <source>
        <dbReference type="Proteomes" id="UP000078084"/>
    </source>
</evidence>
<name>A0A171KPS0_9BURK</name>
<protein>
    <submittedName>
        <fullName evidence="1">Uncharacterized protein</fullName>
    </submittedName>
</protein>
<evidence type="ECO:0000313" key="1">
    <source>
        <dbReference type="EMBL" id="KKO70887.1"/>
    </source>
</evidence>
<gene>
    <name evidence="1" type="ORF">AAV32_14235</name>
</gene>
<dbReference type="Proteomes" id="UP000078084">
    <property type="component" value="Unassembled WGS sequence"/>
</dbReference>
<dbReference type="EMBL" id="LBNE01000011">
    <property type="protein sequence ID" value="KKO70887.1"/>
    <property type="molecule type" value="Genomic_DNA"/>
</dbReference>
<dbReference type="AlphaFoldDB" id="A0A171KPS0"/>
<organism evidence="1 2">
    <name type="scientific">Kerstersia gyiorum</name>
    <dbReference type="NCBI Taxonomy" id="206506"/>
    <lineage>
        <taxon>Bacteria</taxon>
        <taxon>Pseudomonadati</taxon>
        <taxon>Pseudomonadota</taxon>
        <taxon>Betaproteobacteria</taxon>
        <taxon>Burkholderiales</taxon>
        <taxon>Alcaligenaceae</taxon>
        <taxon>Kerstersia</taxon>
    </lineage>
</organism>
<reference evidence="1 2" key="1">
    <citation type="submission" date="2015-04" db="EMBL/GenBank/DDBJ databases">
        <title>Genome sequence of Kerstersia gyiorum CG1.</title>
        <authorList>
            <person name="Greninger A.L."/>
            <person name="Kozyreva V."/>
            <person name="Chaturvedi V."/>
        </authorList>
    </citation>
    <scope>NUCLEOTIDE SEQUENCE [LARGE SCALE GENOMIC DNA]</scope>
    <source>
        <strain evidence="1 2">CG1</strain>
    </source>
</reference>